<proteinExistence type="predicted"/>
<dbReference type="SUPFAM" id="SSF51735">
    <property type="entry name" value="NAD(P)-binding Rossmann-fold domains"/>
    <property type="match status" value="1"/>
</dbReference>
<comment type="pathway">
    <text evidence="1">Porphyrin-containing compound metabolism; siroheme biosynthesis; sirohydrochlorin from precorrin-2: step 1/1.</text>
</comment>
<keyword evidence="5" id="KW-0627">Porphyrin biosynthesis</keyword>
<sequence length="167" mass="18692">MGLRFPVFLDIEDKSILVVGAGYVAVRRIRTLLLFGADITVVAREVPEEQRQEMEEFLETGKVRLVRKCLEKADITQNYLFVVCAADDPEADRMAWERCRELDIPVNIASDRKMSDFYFPAVVTGEDLAVGIAGDGTDHGKTARAAALIRRCLARSEETKKDKGDRA</sequence>
<dbReference type="InterPro" id="IPR006367">
    <property type="entry name" value="Sirohaem_synthase_N"/>
</dbReference>
<keyword evidence="4" id="KW-0520">NAD</keyword>
<evidence type="ECO:0000256" key="5">
    <source>
        <dbReference type="ARBA" id="ARBA00023244"/>
    </source>
</evidence>
<dbReference type="Pfam" id="PF13241">
    <property type="entry name" value="NAD_binding_7"/>
    <property type="match status" value="1"/>
</dbReference>
<dbReference type="RefSeq" id="WP_303182642.1">
    <property type="nucleotide sequence ID" value="NZ_CAUGIN010000022.1"/>
</dbReference>
<keyword evidence="3" id="KW-0560">Oxidoreductase</keyword>
<evidence type="ECO:0000313" key="8">
    <source>
        <dbReference type="Proteomes" id="UP000769156"/>
    </source>
</evidence>
<evidence type="ECO:0000256" key="1">
    <source>
        <dbReference type="ARBA" id="ARBA00005010"/>
    </source>
</evidence>
<dbReference type="NCBIfam" id="TIGR01470">
    <property type="entry name" value="cysG_Nterm"/>
    <property type="match status" value="1"/>
</dbReference>
<dbReference type="AlphaFoldDB" id="A0A921HZP1"/>
<gene>
    <name evidence="7" type="ORF">K8V82_03360</name>
</gene>
<dbReference type="EMBL" id="DYVY01000057">
    <property type="protein sequence ID" value="HJF93810.1"/>
    <property type="molecule type" value="Genomic_DNA"/>
</dbReference>
<dbReference type="Proteomes" id="UP000769156">
    <property type="component" value="Unassembled WGS sequence"/>
</dbReference>
<dbReference type="Gene3D" id="3.40.50.720">
    <property type="entry name" value="NAD(P)-binding Rossmann-like Domain"/>
    <property type="match status" value="1"/>
</dbReference>
<protein>
    <recommendedName>
        <fullName evidence="2">precorrin-2 dehydrogenase</fullName>
        <ecNumber evidence="2">1.3.1.76</ecNumber>
    </recommendedName>
</protein>
<evidence type="ECO:0000256" key="3">
    <source>
        <dbReference type="ARBA" id="ARBA00023002"/>
    </source>
</evidence>
<dbReference type="InterPro" id="IPR028161">
    <property type="entry name" value="Met8-like"/>
</dbReference>
<evidence type="ECO:0000256" key="4">
    <source>
        <dbReference type="ARBA" id="ARBA00023027"/>
    </source>
</evidence>
<dbReference type="PANTHER" id="PTHR35330:SF1">
    <property type="entry name" value="SIROHEME BIOSYNTHESIS PROTEIN MET8"/>
    <property type="match status" value="1"/>
</dbReference>
<organism evidence="7 8">
    <name type="scientific">Lachnoclostridium phocaeense</name>
    <dbReference type="NCBI Taxonomy" id="1871021"/>
    <lineage>
        <taxon>Bacteria</taxon>
        <taxon>Bacillati</taxon>
        <taxon>Bacillota</taxon>
        <taxon>Clostridia</taxon>
        <taxon>Lachnospirales</taxon>
        <taxon>Lachnospiraceae</taxon>
    </lineage>
</organism>
<name>A0A921HZP1_9FIRM</name>
<reference evidence="7" key="2">
    <citation type="submission" date="2021-09" db="EMBL/GenBank/DDBJ databases">
        <authorList>
            <person name="Gilroy R."/>
        </authorList>
    </citation>
    <scope>NUCLEOTIDE SEQUENCE</scope>
    <source>
        <strain evidence="7">ChiSjej5B23-16112</strain>
    </source>
</reference>
<evidence type="ECO:0000256" key="6">
    <source>
        <dbReference type="ARBA" id="ARBA00047561"/>
    </source>
</evidence>
<dbReference type="GO" id="GO:0019354">
    <property type="term" value="P:siroheme biosynthetic process"/>
    <property type="evidence" value="ECO:0007669"/>
    <property type="project" value="InterPro"/>
</dbReference>
<evidence type="ECO:0000256" key="2">
    <source>
        <dbReference type="ARBA" id="ARBA00012400"/>
    </source>
</evidence>
<accession>A0A921HZP1</accession>
<dbReference type="InterPro" id="IPR036291">
    <property type="entry name" value="NAD(P)-bd_dom_sf"/>
</dbReference>
<dbReference type="GO" id="GO:0004325">
    <property type="term" value="F:ferrochelatase activity"/>
    <property type="evidence" value="ECO:0007669"/>
    <property type="project" value="InterPro"/>
</dbReference>
<evidence type="ECO:0000313" key="7">
    <source>
        <dbReference type="EMBL" id="HJF93810.1"/>
    </source>
</evidence>
<reference evidence="7" key="1">
    <citation type="journal article" date="2021" name="PeerJ">
        <title>Extensive microbial diversity within the chicken gut microbiome revealed by metagenomics and culture.</title>
        <authorList>
            <person name="Gilroy R."/>
            <person name="Ravi A."/>
            <person name="Getino M."/>
            <person name="Pursley I."/>
            <person name="Horton D.L."/>
            <person name="Alikhan N.F."/>
            <person name="Baker D."/>
            <person name="Gharbi K."/>
            <person name="Hall N."/>
            <person name="Watson M."/>
            <person name="Adriaenssens E.M."/>
            <person name="Foster-Nyarko E."/>
            <person name="Jarju S."/>
            <person name="Secka A."/>
            <person name="Antonio M."/>
            <person name="Oren A."/>
            <person name="Chaudhuri R.R."/>
            <person name="La Ragione R."/>
            <person name="Hildebrand F."/>
            <person name="Pallen M.J."/>
        </authorList>
    </citation>
    <scope>NUCLEOTIDE SEQUENCE</scope>
    <source>
        <strain evidence="7">ChiSjej5B23-16112</strain>
    </source>
</reference>
<dbReference type="GO" id="GO:0043115">
    <property type="term" value="F:precorrin-2 dehydrogenase activity"/>
    <property type="evidence" value="ECO:0007669"/>
    <property type="project" value="UniProtKB-EC"/>
</dbReference>
<comment type="catalytic activity">
    <reaction evidence="6">
        <text>precorrin-2 + NAD(+) = sirohydrochlorin + NADH + 2 H(+)</text>
        <dbReference type="Rhea" id="RHEA:15613"/>
        <dbReference type="ChEBI" id="CHEBI:15378"/>
        <dbReference type="ChEBI" id="CHEBI:57540"/>
        <dbReference type="ChEBI" id="CHEBI:57945"/>
        <dbReference type="ChEBI" id="CHEBI:58351"/>
        <dbReference type="ChEBI" id="CHEBI:58827"/>
        <dbReference type="EC" id="1.3.1.76"/>
    </reaction>
</comment>
<comment type="caution">
    <text evidence="7">The sequence shown here is derived from an EMBL/GenBank/DDBJ whole genome shotgun (WGS) entry which is preliminary data.</text>
</comment>
<dbReference type="EC" id="1.3.1.76" evidence="2"/>
<dbReference type="PANTHER" id="PTHR35330">
    <property type="entry name" value="SIROHEME BIOSYNTHESIS PROTEIN MET8"/>
    <property type="match status" value="1"/>
</dbReference>